<dbReference type="EMBL" id="BLXT01005858">
    <property type="protein sequence ID" value="GFO26742.1"/>
    <property type="molecule type" value="Genomic_DNA"/>
</dbReference>
<proteinExistence type="predicted"/>
<feature type="signal peptide" evidence="2">
    <location>
        <begin position="1"/>
        <end position="15"/>
    </location>
</feature>
<keyword evidence="4" id="KW-1185">Reference proteome</keyword>
<evidence type="ECO:0000313" key="4">
    <source>
        <dbReference type="Proteomes" id="UP000735302"/>
    </source>
</evidence>
<feature type="chain" id="PRO_5043887238" evidence="2">
    <location>
        <begin position="16"/>
        <end position="88"/>
    </location>
</feature>
<dbReference type="AlphaFoldDB" id="A0AAV4C586"/>
<evidence type="ECO:0000256" key="2">
    <source>
        <dbReference type="SAM" id="SignalP"/>
    </source>
</evidence>
<protein>
    <submittedName>
        <fullName evidence="3">Uncharacterized protein</fullName>
    </submittedName>
</protein>
<sequence length="88" mass="10232">MFIHISLIWTILSTARPCSDLKWTLSGFKCLYSYQLCSITVECEPGKLDGEQVMDFNPQKTTWRRHELQGKNPCPQRKTSADYRACMQ</sequence>
<keyword evidence="2" id="KW-0732">Signal</keyword>
<name>A0AAV4C586_9GAST</name>
<accession>A0AAV4C586</accession>
<evidence type="ECO:0000313" key="3">
    <source>
        <dbReference type="EMBL" id="GFO26742.1"/>
    </source>
</evidence>
<dbReference type="Proteomes" id="UP000735302">
    <property type="component" value="Unassembled WGS sequence"/>
</dbReference>
<reference evidence="3 4" key="1">
    <citation type="journal article" date="2021" name="Elife">
        <title>Chloroplast acquisition without the gene transfer in kleptoplastic sea slugs, Plakobranchus ocellatus.</title>
        <authorList>
            <person name="Maeda T."/>
            <person name="Takahashi S."/>
            <person name="Yoshida T."/>
            <person name="Shimamura S."/>
            <person name="Takaki Y."/>
            <person name="Nagai Y."/>
            <person name="Toyoda A."/>
            <person name="Suzuki Y."/>
            <person name="Arimoto A."/>
            <person name="Ishii H."/>
            <person name="Satoh N."/>
            <person name="Nishiyama T."/>
            <person name="Hasebe M."/>
            <person name="Maruyama T."/>
            <person name="Minagawa J."/>
            <person name="Obokata J."/>
            <person name="Shigenobu S."/>
        </authorList>
    </citation>
    <scope>NUCLEOTIDE SEQUENCE [LARGE SCALE GENOMIC DNA]</scope>
</reference>
<evidence type="ECO:0000256" key="1">
    <source>
        <dbReference type="SAM" id="MobiDB-lite"/>
    </source>
</evidence>
<gene>
    <name evidence="3" type="ORF">PoB_005324700</name>
</gene>
<feature type="region of interest" description="Disordered" evidence="1">
    <location>
        <begin position="67"/>
        <end position="88"/>
    </location>
</feature>
<comment type="caution">
    <text evidence="3">The sequence shown here is derived from an EMBL/GenBank/DDBJ whole genome shotgun (WGS) entry which is preliminary data.</text>
</comment>
<organism evidence="3 4">
    <name type="scientific">Plakobranchus ocellatus</name>
    <dbReference type="NCBI Taxonomy" id="259542"/>
    <lineage>
        <taxon>Eukaryota</taxon>
        <taxon>Metazoa</taxon>
        <taxon>Spiralia</taxon>
        <taxon>Lophotrochozoa</taxon>
        <taxon>Mollusca</taxon>
        <taxon>Gastropoda</taxon>
        <taxon>Heterobranchia</taxon>
        <taxon>Euthyneura</taxon>
        <taxon>Panpulmonata</taxon>
        <taxon>Sacoglossa</taxon>
        <taxon>Placobranchoidea</taxon>
        <taxon>Plakobranchidae</taxon>
        <taxon>Plakobranchus</taxon>
    </lineage>
</organism>